<reference evidence="2 3" key="1">
    <citation type="submission" date="2020-02" db="EMBL/GenBank/DDBJ databases">
        <authorList>
            <person name="Ferguson B K."/>
        </authorList>
    </citation>
    <scope>NUCLEOTIDE SEQUENCE [LARGE SCALE GENOMIC DNA]</scope>
</reference>
<evidence type="ECO:0000313" key="3">
    <source>
        <dbReference type="Proteomes" id="UP000479000"/>
    </source>
</evidence>
<keyword evidence="1" id="KW-0472">Membrane</keyword>
<gene>
    <name evidence="2" type="ORF">NTEN_LOCUS16175</name>
</gene>
<keyword evidence="1" id="KW-1133">Transmembrane helix</keyword>
<proteinExistence type="predicted"/>
<dbReference type="AlphaFoldDB" id="A0A6H5H6W9"/>
<feature type="transmembrane region" description="Helical" evidence="1">
    <location>
        <begin position="79"/>
        <end position="99"/>
    </location>
</feature>
<keyword evidence="1" id="KW-0812">Transmembrane</keyword>
<protein>
    <submittedName>
        <fullName evidence="2">Uncharacterized protein</fullName>
    </submittedName>
</protein>
<feature type="non-terminal residue" evidence="2">
    <location>
        <position position="145"/>
    </location>
</feature>
<name>A0A6H5H6W9_9HEMI</name>
<keyword evidence="3" id="KW-1185">Reference proteome</keyword>
<dbReference type="EMBL" id="CADCXU010023801">
    <property type="protein sequence ID" value="CAB0011182.1"/>
    <property type="molecule type" value="Genomic_DNA"/>
</dbReference>
<evidence type="ECO:0000313" key="2">
    <source>
        <dbReference type="EMBL" id="CAB0011182.1"/>
    </source>
</evidence>
<organism evidence="2 3">
    <name type="scientific">Nesidiocoris tenuis</name>
    <dbReference type="NCBI Taxonomy" id="355587"/>
    <lineage>
        <taxon>Eukaryota</taxon>
        <taxon>Metazoa</taxon>
        <taxon>Ecdysozoa</taxon>
        <taxon>Arthropoda</taxon>
        <taxon>Hexapoda</taxon>
        <taxon>Insecta</taxon>
        <taxon>Pterygota</taxon>
        <taxon>Neoptera</taxon>
        <taxon>Paraneoptera</taxon>
        <taxon>Hemiptera</taxon>
        <taxon>Heteroptera</taxon>
        <taxon>Panheteroptera</taxon>
        <taxon>Cimicomorpha</taxon>
        <taxon>Miridae</taxon>
        <taxon>Dicyphina</taxon>
        <taxon>Nesidiocoris</taxon>
    </lineage>
</organism>
<accession>A0A6H5H6W9</accession>
<dbReference type="Proteomes" id="UP000479000">
    <property type="component" value="Unassembled WGS sequence"/>
</dbReference>
<evidence type="ECO:0000256" key="1">
    <source>
        <dbReference type="SAM" id="Phobius"/>
    </source>
</evidence>
<sequence>MNRVSFIAREPRATEDSSAVNLAKSVTGSLQKAKAHRQACKRCTARVLDAIFEFTEDEKEEMETWFGWISVIANKLTQIVVAISPLVVVYLIIILRNSVSTYPWERNAENNGYSIETLTRIFIFYISKKRIRRMTTFSKIGFMFL</sequence>